<evidence type="ECO:0000259" key="20">
    <source>
        <dbReference type="PROSITE" id="PS50203"/>
    </source>
</evidence>
<evidence type="ECO:0000313" key="22">
    <source>
        <dbReference type="Ensembl" id="ENSCCRP00000070018.2"/>
    </source>
</evidence>
<dbReference type="Gene3D" id="2.60.120.380">
    <property type="match status" value="1"/>
</dbReference>
<dbReference type="FunFam" id="1.10.238.10:FF:000124">
    <property type="entry name" value="Calpain-1 catalytic subunit"/>
    <property type="match status" value="1"/>
</dbReference>
<dbReference type="GO" id="GO:0005737">
    <property type="term" value="C:cytoplasm"/>
    <property type="evidence" value="ECO:0007669"/>
    <property type="project" value="UniProtKB-SubCell"/>
</dbReference>
<dbReference type="GO" id="GO:0004198">
    <property type="term" value="F:calcium-dependent cysteine-type endopeptidase activity"/>
    <property type="evidence" value="ECO:0007669"/>
    <property type="project" value="UniProtKB-EC"/>
</dbReference>
<comment type="catalytic activity">
    <reaction evidence="1">
        <text>Broad endopeptidase specificity.</text>
        <dbReference type="EC" id="3.4.22.52"/>
    </reaction>
</comment>
<feature type="active site" evidence="18 19">
    <location>
        <position position="265"/>
    </location>
</feature>
<evidence type="ECO:0000256" key="6">
    <source>
        <dbReference type="ARBA" id="ARBA00012482"/>
    </source>
</evidence>
<dbReference type="Pfam" id="PF01067">
    <property type="entry name" value="Calpain_III"/>
    <property type="match status" value="1"/>
</dbReference>
<dbReference type="PROSITE" id="PS50203">
    <property type="entry name" value="CALPAIN_CAT"/>
    <property type="match status" value="1"/>
</dbReference>
<dbReference type="InterPro" id="IPR011992">
    <property type="entry name" value="EF-hand-dom_pair"/>
</dbReference>
<dbReference type="Pfam" id="PF00648">
    <property type="entry name" value="Peptidase_C2"/>
    <property type="match status" value="1"/>
</dbReference>
<dbReference type="InterPro" id="IPR033883">
    <property type="entry name" value="C2_III"/>
</dbReference>
<keyword evidence="23" id="KW-1185">Reference proteome</keyword>
<dbReference type="GO" id="GO:0006508">
    <property type="term" value="P:proteolysis"/>
    <property type="evidence" value="ECO:0007669"/>
    <property type="project" value="UniProtKB-KW"/>
</dbReference>
<organism evidence="22 23">
    <name type="scientific">Cyprinus carpio carpio</name>
    <dbReference type="NCBI Taxonomy" id="630221"/>
    <lineage>
        <taxon>Eukaryota</taxon>
        <taxon>Metazoa</taxon>
        <taxon>Chordata</taxon>
        <taxon>Craniata</taxon>
        <taxon>Vertebrata</taxon>
        <taxon>Euteleostomi</taxon>
        <taxon>Actinopterygii</taxon>
        <taxon>Neopterygii</taxon>
        <taxon>Teleostei</taxon>
        <taxon>Ostariophysi</taxon>
        <taxon>Cypriniformes</taxon>
        <taxon>Cyprinidae</taxon>
        <taxon>Cyprininae</taxon>
        <taxon>Cyprinus</taxon>
    </lineage>
</organism>
<evidence type="ECO:0000256" key="7">
    <source>
        <dbReference type="ARBA" id="ARBA00020246"/>
    </source>
</evidence>
<dbReference type="Gene3D" id="1.10.238.10">
    <property type="entry name" value="EF-hand"/>
    <property type="match status" value="1"/>
</dbReference>
<proteinExistence type="inferred from homology"/>
<reference evidence="22" key="1">
    <citation type="submission" date="2025-08" db="UniProtKB">
        <authorList>
            <consortium name="Ensembl"/>
        </authorList>
    </citation>
    <scope>IDENTIFICATION</scope>
</reference>
<dbReference type="InterPro" id="IPR001300">
    <property type="entry name" value="Peptidase_C2_calpain_cat"/>
</dbReference>
<dbReference type="PROSITE" id="PS50222">
    <property type="entry name" value="EF_HAND_2"/>
    <property type="match status" value="1"/>
</dbReference>
<evidence type="ECO:0000313" key="23">
    <source>
        <dbReference type="Proteomes" id="UP001108240"/>
    </source>
</evidence>
<evidence type="ECO:0000256" key="13">
    <source>
        <dbReference type="ARBA" id="ARBA00022801"/>
    </source>
</evidence>
<comment type="cofactor">
    <cofactor evidence="2">
        <name>Ca(2+)</name>
        <dbReference type="ChEBI" id="CHEBI:29108"/>
    </cofactor>
</comment>
<evidence type="ECO:0000256" key="1">
    <source>
        <dbReference type="ARBA" id="ARBA00001208"/>
    </source>
</evidence>
<dbReference type="PRINTS" id="PR00704">
    <property type="entry name" value="CALPAIN"/>
</dbReference>
<reference evidence="22" key="2">
    <citation type="submission" date="2025-09" db="UniProtKB">
        <authorList>
            <consortium name="Ensembl"/>
        </authorList>
    </citation>
    <scope>IDENTIFICATION</scope>
</reference>
<keyword evidence="11" id="KW-0479">Metal-binding</keyword>
<keyword evidence="8" id="KW-1003">Cell membrane</keyword>
<dbReference type="GO" id="GO:0005509">
    <property type="term" value="F:calcium ion binding"/>
    <property type="evidence" value="ECO:0007669"/>
    <property type="project" value="InterPro"/>
</dbReference>
<dbReference type="SUPFAM" id="SSF49758">
    <property type="entry name" value="Calpain large subunit, middle domain (domain III)"/>
    <property type="match status" value="1"/>
</dbReference>
<dbReference type="InterPro" id="IPR022684">
    <property type="entry name" value="Calpain_cysteine_protease"/>
</dbReference>
<evidence type="ECO:0000256" key="17">
    <source>
        <dbReference type="ARBA" id="ARBA00032619"/>
    </source>
</evidence>
<dbReference type="Ensembl" id="ENSCCRT00000075843.2">
    <property type="protein sequence ID" value="ENSCCRP00000070018.2"/>
    <property type="gene ID" value="ENSCCRG00000034514.2"/>
</dbReference>
<evidence type="ECO:0000256" key="19">
    <source>
        <dbReference type="PROSITE-ProRule" id="PRU00239"/>
    </source>
</evidence>
<dbReference type="CDD" id="cd00214">
    <property type="entry name" value="Calpain_III"/>
    <property type="match status" value="1"/>
</dbReference>
<evidence type="ECO:0000256" key="3">
    <source>
        <dbReference type="ARBA" id="ARBA00004236"/>
    </source>
</evidence>
<dbReference type="GO" id="GO:0005886">
    <property type="term" value="C:plasma membrane"/>
    <property type="evidence" value="ECO:0007669"/>
    <property type="project" value="UniProtKB-SubCell"/>
</dbReference>
<dbReference type="PROSITE" id="PS00018">
    <property type="entry name" value="EF_HAND_1"/>
    <property type="match status" value="1"/>
</dbReference>
<keyword evidence="15" id="KW-0106">Calcium</keyword>
<evidence type="ECO:0000256" key="16">
    <source>
        <dbReference type="ARBA" id="ARBA00023136"/>
    </source>
</evidence>
<feature type="domain" description="Calpain catalytic" evidence="20">
    <location>
        <begin position="48"/>
        <end position="347"/>
    </location>
</feature>
<comment type="subcellular location">
    <subcellularLocation>
        <location evidence="3">Cell membrane</location>
    </subcellularLocation>
    <subcellularLocation>
        <location evidence="4">Cytoplasm</location>
    </subcellularLocation>
</comment>
<evidence type="ECO:0000256" key="10">
    <source>
        <dbReference type="ARBA" id="ARBA00022670"/>
    </source>
</evidence>
<keyword evidence="13 19" id="KW-0378">Hydrolase</keyword>
<name>A0A8C1DZQ2_CYPCA</name>
<evidence type="ECO:0000256" key="15">
    <source>
        <dbReference type="ARBA" id="ARBA00022837"/>
    </source>
</evidence>
<dbReference type="SMART" id="SM00720">
    <property type="entry name" value="calpain_III"/>
    <property type="match status" value="1"/>
</dbReference>
<dbReference type="SMART" id="SM00230">
    <property type="entry name" value="CysPc"/>
    <property type="match status" value="1"/>
</dbReference>
<dbReference type="FunFam" id="2.60.120.380:FF:000001">
    <property type="entry name" value="Calpain-1 catalytic subunit"/>
    <property type="match status" value="1"/>
</dbReference>
<dbReference type="InterPro" id="IPR036213">
    <property type="entry name" value="Calpain_III_sf"/>
</dbReference>
<feature type="domain" description="EF-hand" evidence="21">
    <location>
        <begin position="602"/>
        <end position="637"/>
    </location>
</feature>
<keyword evidence="12" id="KW-0677">Repeat</keyword>
<keyword evidence="10 19" id="KW-0645">Protease</keyword>
<dbReference type="SUPFAM" id="SSF47473">
    <property type="entry name" value="EF-hand"/>
    <property type="match status" value="1"/>
</dbReference>
<evidence type="ECO:0000256" key="9">
    <source>
        <dbReference type="ARBA" id="ARBA00022490"/>
    </source>
</evidence>
<dbReference type="InterPro" id="IPR000169">
    <property type="entry name" value="Pept_cys_AS"/>
</dbReference>
<dbReference type="InterPro" id="IPR038765">
    <property type="entry name" value="Papain-like_cys_pep_sf"/>
</dbReference>
<dbReference type="Gene3D" id="3.90.70.10">
    <property type="entry name" value="Cysteine proteinases"/>
    <property type="match status" value="1"/>
</dbReference>
<dbReference type="PROSITE" id="PS00139">
    <property type="entry name" value="THIOL_PROTEASE_CYS"/>
    <property type="match status" value="1"/>
</dbReference>
<evidence type="ECO:0000256" key="8">
    <source>
        <dbReference type="ARBA" id="ARBA00022475"/>
    </source>
</evidence>
<feature type="active site" evidence="18 19">
    <location>
        <position position="108"/>
    </location>
</feature>
<keyword evidence="14 19" id="KW-0788">Thiol protease</keyword>
<protein>
    <recommendedName>
        <fullName evidence="7">Calpain-1 catalytic subunit</fullName>
        <ecNumber evidence="6">3.4.22.52</ecNumber>
    </recommendedName>
    <alternativeName>
        <fullName evidence="17">Calpain-1 large subunit</fullName>
    </alternativeName>
</protein>
<comment type="similarity">
    <text evidence="5">Belongs to the peptidase C2 family.</text>
</comment>
<dbReference type="PANTHER" id="PTHR10183">
    <property type="entry name" value="CALPAIN"/>
    <property type="match status" value="1"/>
</dbReference>
<evidence type="ECO:0000256" key="5">
    <source>
        <dbReference type="ARBA" id="ARBA00007623"/>
    </source>
</evidence>
<dbReference type="EC" id="3.4.22.52" evidence="6"/>
<accession>A0A8C1DZQ2</accession>
<sequence length="700" mass="79840">MFTYGGISAQISANRLQAEGVGSFEQALHFQNQDFEALKQECLEGGYLFEDPCFPAEPPSLGFKELAPYSSKTRGVEWMRPTELCDDPQFIVGGASRTDICQGALGDCWLLAAIASLTLHERLLHRVVPIGQGFQDDYAGIFHFQFWQFGEWVDVVIDDRLPVRDGELMFVHSAEGNEFWSALVEKAYAKLNGSYEALSGGSTTEGFEDFTGGVSEMYELRKAPRDLYRIISKALERGSLLGCSIDITSAFDMESVTFKKLVKGHAYSVTALKQVEFRGLTERLIRIRNPWGQVEWTGAWSDNSPEWDEIDPSEKDDLHLEMEDGEFWMSFNEFLRQFSRLEICNLTPDALSDDDLSHWNTIKFHGAWRRGSTAGGCRNNPNTFWINPQYKITLLEEDDDPEDEEVACSFLVALMQKDRRRYRHHGQDMHTIGFAIYEYAGCQNVHLKKDFFLKHSSSARSETFINLREVSTRLRLPPGEYIIVPSTFEASKEADFVLRVFTEKQSQTEELDDEISADLEDEAEITEDDIDDSFKSLFAQLAGEDMEISVRELRTILNRVVSKHKDLKTDGFSMESCRAMVNLLDKDGSARLGLIEFQILWNIVRKLLGIFREFDIDESGTMSSYEMRLAVESAGFKLNNRLHQILVARYAENEAIDFDNFVCCLIKLEAMFRSFQQLDKDGTGTAEMNLSEWLFMTMCG</sequence>
<feature type="active site" evidence="18 19">
    <location>
        <position position="289"/>
    </location>
</feature>
<dbReference type="PANTHER" id="PTHR10183:SF322">
    <property type="entry name" value="CALPAIN-11"/>
    <property type="match status" value="1"/>
</dbReference>
<dbReference type="InterPro" id="IPR018247">
    <property type="entry name" value="EF_Hand_1_Ca_BS"/>
</dbReference>
<keyword evidence="9" id="KW-0963">Cytoplasm</keyword>
<evidence type="ECO:0000256" key="12">
    <source>
        <dbReference type="ARBA" id="ARBA00022737"/>
    </source>
</evidence>
<evidence type="ECO:0000256" key="18">
    <source>
        <dbReference type="PIRSR" id="PIRSR622684-1"/>
    </source>
</evidence>
<evidence type="ECO:0000256" key="14">
    <source>
        <dbReference type="ARBA" id="ARBA00022807"/>
    </source>
</evidence>
<evidence type="ECO:0000256" key="4">
    <source>
        <dbReference type="ARBA" id="ARBA00004496"/>
    </source>
</evidence>
<dbReference type="AlphaFoldDB" id="A0A8C1DZQ2"/>
<evidence type="ECO:0000256" key="11">
    <source>
        <dbReference type="ARBA" id="ARBA00022723"/>
    </source>
</evidence>
<dbReference type="InterPro" id="IPR022683">
    <property type="entry name" value="Calpain_III"/>
</dbReference>
<dbReference type="FunFam" id="3.90.70.10:FF:000001">
    <property type="entry name" value="Calpain-1 catalytic subunit"/>
    <property type="match status" value="1"/>
</dbReference>
<dbReference type="InterPro" id="IPR022682">
    <property type="entry name" value="Calpain_domain_III"/>
</dbReference>
<dbReference type="GeneTree" id="ENSGT00940000158672"/>
<keyword evidence="16" id="KW-0472">Membrane</keyword>
<dbReference type="Proteomes" id="UP001108240">
    <property type="component" value="Unplaced"/>
</dbReference>
<evidence type="ECO:0000256" key="2">
    <source>
        <dbReference type="ARBA" id="ARBA00001913"/>
    </source>
</evidence>
<evidence type="ECO:0000259" key="21">
    <source>
        <dbReference type="PROSITE" id="PS50222"/>
    </source>
</evidence>
<dbReference type="InterPro" id="IPR002048">
    <property type="entry name" value="EF_hand_dom"/>
</dbReference>
<dbReference type="CDD" id="cd00044">
    <property type="entry name" value="CysPc"/>
    <property type="match status" value="1"/>
</dbReference>
<dbReference type="CDD" id="cd16198">
    <property type="entry name" value="EFh_PEF_CAPN1"/>
    <property type="match status" value="1"/>
</dbReference>
<dbReference type="SUPFAM" id="SSF54001">
    <property type="entry name" value="Cysteine proteinases"/>
    <property type="match status" value="1"/>
</dbReference>